<dbReference type="Pfam" id="PF07727">
    <property type="entry name" value="RVT_2"/>
    <property type="match status" value="2"/>
</dbReference>
<dbReference type="Proteomes" id="UP000288805">
    <property type="component" value="Unassembled WGS sequence"/>
</dbReference>
<evidence type="ECO:0000256" key="1">
    <source>
        <dbReference type="SAM" id="MobiDB-lite"/>
    </source>
</evidence>
<feature type="domain" description="Reverse transcriptase Ty1/copia-type" evidence="2">
    <location>
        <begin position="116"/>
        <end position="184"/>
    </location>
</feature>
<organism evidence="3 4">
    <name type="scientific">Vitis vinifera</name>
    <name type="common">Grape</name>
    <dbReference type="NCBI Taxonomy" id="29760"/>
    <lineage>
        <taxon>Eukaryota</taxon>
        <taxon>Viridiplantae</taxon>
        <taxon>Streptophyta</taxon>
        <taxon>Embryophyta</taxon>
        <taxon>Tracheophyta</taxon>
        <taxon>Spermatophyta</taxon>
        <taxon>Magnoliopsida</taxon>
        <taxon>eudicotyledons</taxon>
        <taxon>Gunneridae</taxon>
        <taxon>Pentapetalae</taxon>
        <taxon>rosids</taxon>
        <taxon>Vitales</taxon>
        <taxon>Vitaceae</taxon>
        <taxon>Viteae</taxon>
        <taxon>Vitis</taxon>
    </lineage>
</organism>
<dbReference type="AlphaFoldDB" id="A0A438DHW6"/>
<gene>
    <name evidence="3" type="ORF">CK203_079821</name>
</gene>
<dbReference type="InterPro" id="IPR013103">
    <property type="entry name" value="RVT_2"/>
</dbReference>
<accession>A0A438DHW6</accession>
<feature type="domain" description="Reverse transcriptase Ty1/copia-type" evidence="2">
    <location>
        <begin position="74"/>
        <end position="115"/>
    </location>
</feature>
<feature type="region of interest" description="Disordered" evidence="1">
    <location>
        <begin position="1"/>
        <end position="23"/>
    </location>
</feature>
<feature type="compositionally biased region" description="Low complexity" evidence="1">
    <location>
        <begin position="9"/>
        <end position="23"/>
    </location>
</feature>
<evidence type="ECO:0000259" key="2">
    <source>
        <dbReference type="Pfam" id="PF07727"/>
    </source>
</evidence>
<dbReference type="EMBL" id="QGNW01001615">
    <property type="protein sequence ID" value="RVW35060.1"/>
    <property type="molecule type" value="Genomic_DNA"/>
</dbReference>
<sequence length="216" mass="24301">MPESGLDNSSSTSHSSLPVDPVPSDLDLPIALKKEIPKNVQEAFGDPRWKAAIVEEVKALEKNGMWELVTLLKEEEIYMDVPPGLEQGSSNKVCQLKKALYSLKQSLRAWFERLKSSNDHVEIEALKILAKEFEVEDLGALRYFLGMEIARNKNEISVSQRKYTLDFLKETGMLGCSPNDIPINSRHKIDPAEKGDLVEKGRYQQLVGKLNLPLSH</sequence>
<evidence type="ECO:0000313" key="3">
    <source>
        <dbReference type="EMBL" id="RVW35060.1"/>
    </source>
</evidence>
<comment type="caution">
    <text evidence="3">The sequence shown here is derived from an EMBL/GenBank/DDBJ whole genome shotgun (WGS) entry which is preliminary data.</text>
</comment>
<reference evidence="3 4" key="1">
    <citation type="journal article" date="2018" name="PLoS Genet.">
        <title>Population sequencing reveals clonal diversity and ancestral inbreeding in the grapevine cultivar Chardonnay.</title>
        <authorList>
            <person name="Roach M.J."/>
            <person name="Johnson D.L."/>
            <person name="Bohlmann J."/>
            <person name="van Vuuren H.J."/>
            <person name="Jones S.J."/>
            <person name="Pretorius I.S."/>
            <person name="Schmidt S.A."/>
            <person name="Borneman A.R."/>
        </authorList>
    </citation>
    <scope>NUCLEOTIDE SEQUENCE [LARGE SCALE GENOMIC DNA]</scope>
    <source>
        <strain evidence="4">cv. Chardonnay</strain>
        <tissue evidence="3">Leaf</tissue>
    </source>
</reference>
<evidence type="ECO:0000313" key="4">
    <source>
        <dbReference type="Proteomes" id="UP000288805"/>
    </source>
</evidence>
<proteinExistence type="predicted"/>
<protein>
    <recommendedName>
        <fullName evidence="2">Reverse transcriptase Ty1/copia-type domain-containing protein</fullName>
    </recommendedName>
</protein>
<name>A0A438DHW6_VITVI</name>